<dbReference type="GO" id="GO:0015074">
    <property type="term" value="P:DNA integration"/>
    <property type="evidence" value="ECO:0007669"/>
    <property type="project" value="InterPro"/>
</dbReference>
<accession>A0A941EW70</accession>
<dbReference type="Gene3D" id="3.30.420.10">
    <property type="entry name" value="Ribonuclease H-like superfamily/Ribonuclease H"/>
    <property type="match status" value="1"/>
</dbReference>
<sequence>MWRWLAGVVLIGFAFRLGRRALGLLATAARSDRVLFAEVLVLRQENAVLRRQIARVRYEPEDRAWFAALSALVPRVRWSEVFPVTPKTLLSWHRRLVAGKYTPSRRAPGRPSTRPAVKALILRIAGENPYWGHERIAGELVKLGHRIAKSTVWQILHDAGFDPAPRRSGPTWRLFLHAQARTMIATDFLHVDTVLLKRLYVLVFIEHGTRRVHVAGITANPDGAWTAQQARNLTMALGEHLEAMRFLIRDRAGQFTEAFDAVFEDCGLRILRSPPQAPRANAVCERLVGTLRRELLDHLLILNEAHLRAVLAEYAAHYNAARPHQGIGQHVPDDDPDHPIAKVIDLETARVRRKRVLGGLISEYQAAA</sequence>
<dbReference type="InterPro" id="IPR050900">
    <property type="entry name" value="Transposase_IS3/IS150/IS904"/>
</dbReference>
<dbReference type="SUPFAM" id="SSF53098">
    <property type="entry name" value="Ribonuclease H-like"/>
    <property type="match status" value="1"/>
</dbReference>
<dbReference type="Proteomes" id="UP000675781">
    <property type="component" value="Unassembled WGS sequence"/>
</dbReference>
<proteinExistence type="predicted"/>
<evidence type="ECO:0000313" key="3">
    <source>
        <dbReference type="Proteomes" id="UP000675781"/>
    </source>
</evidence>
<dbReference type="InterPro" id="IPR001584">
    <property type="entry name" value="Integrase_cat-core"/>
</dbReference>
<organism evidence="2 3">
    <name type="scientific">Actinospica durhamensis</name>
    <dbReference type="NCBI Taxonomy" id="1508375"/>
    <lineage>
        <taxon>Bacteria</taxon>
        <taxon>Bacillati</taxon>
        <taxon>Actinomycetota</taxon>
        <taxon>Actinomycetes</taxon>
        <taxon>Catenulisporales</taxon>
        <taxon>Actinospicaceae</taxon>
        <taxon>Actinospica</taxon>
    </lineage>
</organism>
<dbReference type="EMBL" id="JAGSOG010000438">
    <property type="protein sequence ID" value="MBR7839390.1"/>
    <property type="molecule type" value="Genomic_DNA"/>
</dbReference>
<gene>
    <name evidence="2" type="ORF">KDL01_39385</name>
</gene>
<reference evidence="2" key="1">
    <citation type="submission" date="2021-04" db="EMBL/GenBank/DDBJ databases">
        <title>Genome based classification of Actinospica acidithermotolerans sp. nov., an actinobacterium isolated from an Indonesian hot spring.</title>
        <authorList>
            <person name="Kusuma A.B."/>
            <person name="Putra K.E."/>
            <person name="Nafisah S."/>
            <person name="Loh J."/>
            <person name="Nouioui I."/>
            <person name="Goodfellow M."/>
        </authorList>
    </citation>
    <scope>NUCLEOTIDE SEQUENCE</scope>
    <source>
        <strain evidence="2">CSCA 57</strain>
    </source>
</reference>
<dbReference type="InterPro" id="IPR036397">
    <property type="entry name" value="RNaseH_sf"/>
</dbReference>
<protein>
    <submittedName>
        <fullName evidence="2">Integrase core domain-containing protein</fullName>
    </submittedName>
</protein>
<dbReference type="InterPro" id="IPR009057">
    <property type="entry name" value="Homeodomain-like_sf"/>
</dbReference>
<evidence type="ECO:0000259" key="1">
    <source>
        <dbReference type="PROSITE" id="PS50994"/>
    </source>
</evidence>
<dbReference type="GO" id="GO:0003676">
    <property type="term" value="F:nucleic acid binding"/>
    <property type="evidence" value="ECO:0007669"/>
    <property type="project" value="InterPro"/>
</dbReference>
<dbReference type="RefSeq" id="WP_212533827.1">
    <property type="nucleotide sequence ID" value="NZ_JAGSOG010000438.1"/>
</dbReference>
<dbReference type="SUPFAM" id="SSF46689">
    <property type="entry name" value="Homeodomain-like"/>
    <property type="match status" value="1"/>
</dbReference>
<comment type="caution">
    <text evidence="2">The sequence shown here is derived from an EMBL/GenBank/DDBJ whole genome shotgun (WGS) entry which is preliminary data.</text>
</comment>
<evidence type="ECO:0000313" key="2">
    <source>
        <dbReference type="EMBL" id="MBR7839390.1"/>
    </source>
</evidence>
<dbReference type="Pfam" id="PF13683">
    <property type="entry name" value="rve_3"/>
    <property type="match status" value="1"/>
</dbReference>
<feature type="domain" description="Integrase catalytic" evidence="1">
    <location>
        <begin position="166"/>
        <end position="340"/>
    </location>
</feature>
<dbReference type="PANTHER" id="PTHR46889:SF4">
    <property type="entry name" value="TRANSPOSASE INSO FOR INSERTION SEQUENCE ELEMENT IS911B-RELATED"/>
    <property type="match status" value="1"/>
</dbReference>
<keyword evidence="3" id="KW-1185">Reference proteome</keyword>
<dbReference type="AlphaFoldDB" id="A0A941EW70"/>
<dbReference type="PROSITE" id="PS50994">
    <property type="entry name" value="INTEGRASE"/>
    <property type="match status" value="1"/>
</dbReference>
<name>A0A941EW70_9ACTN</name>
<dbReference type="PANTHER" id="PTHR46889">
    <property type="entry name" value="TRANSPOSASE INSF FOR INSERTION SEQUENCE IS3B-RELATED"/>
    <property type="match status" value="1"/>
</dbReference>
<dbReference type="InterPro" id="IPR012337">
    <property type="entry name" value="RNaseH-like_sf"/>
</dbReference>